<name>R7TRL8_CAPTE</name>
<dbReference type="InterPro" id="IPR057326">
    <property type="entry name" value="KR_dom"/>
</dbReference>
<sequence>MDYSDLKGKVVLIAGASGNIGSEAAEAFASKRVQLVLVGRSEEKLKQTLLRCQNAGAKDGDVITISCDVTNQAEVDSMIEKTVKTFGGIDVLVNSVGIVRPGKFLETKSQDYDDVFRINVFGPFSVVKAAACHLIKRRGSIVNVSSFTGIRPSYAYFAYALAEAALDQLTKALALELGPQGVRVNSVNPAVIRGSDFWIREGAPLADRKGEYATIQEGLKQFYPMGRLVEVNDVAGAIVFLASDNASFVTGALMPIDGGKTLTSKAARDDAPTAKK</sequence>
<dbReference type="EnsemblMetazoa" id="CapteT148124">
    <property type="protein sequence ID" value="CapteP148124"/>
    <property type="gene ID" value="CapteG148124"/>
</dbReference>
<accession>R7TRL8</accession>
<dbReference type="EMBL" id="AMQN01011425">
    <property type="status" value="NOT_ANNOTATED_CDS"/>
    <property type="molecule type" value="Genomic_DNA"/>
</dbReference>
<reference evidence="3" key="3">
    <citation type="submission" date="2015-06" db="UniProtKB">
        <authorList>
            <consortium name="EnsemblMetazoa"/>
        </authorList>
    </citation>
    <scope>IDENTIFICATION</scope>
</reference>
<dbReference type="Pfam" id="PF13561">
    <property type="entry name" value="adh_short_C2"/>
    <property type="match status" value="1"/>
</dbReference>
<feature type="domain" description="Ketoreductase" evidence="1">
    <location>
        <begin position="9"/>
        <end position="195"/>
    </location>
</feature>
<dbReference type="STRING" id="283909.R7TRL8"/>
<dbReference type="PANTHER" id="PTHR43975:SF2">
    <property type="entry name" value="EG:BACR7A4.14 PROTEIN-RELATED"/>
    <property type="match status" value="1"/>
</dbReference>
<evidence type="ECO:0000259" key="1">
    <source>
        <dbReference type="SMART" id="SM00822"/>
    </source>
</evidence>
<dbReference type="SUPFAM" id="SSF51735">
    <property type="entry name" value="NAD(P)-binding Rossmann-fold domains"/>
    <property type="match status" value="1"/>
</dbReference>
<keyword evidence="4" id="KW-1185">Reference proteome</keyword>
<dbReference type="EMBL" id="KB308879">
    <property type="protein sequence ID" value="ELT96279.1"/>
    <property type="molecule type" value="Genomic_DNA"/>
</dbReference>
<dbReference type="OrthoDB" id="6509454at2759"/>
<dbReference type="FunFam" id="3.40.50.720:FF:000084">
    <property type="entry name" value="Short-chain dehydrogenase reductase"/>
    <property type="match status" value="1"/>
</dbReference>
<evidence type="ECO:0000313" key="2">
    <source>
        <dbReference type="EMBL" id="ELT96279.1"/>
    </source>
</evidence>
<reference evidence="2 4" key="2">
    <citation type="journal article" date="2013" name="Nature">
        <title>Insights into bilaterian evolution from three spiralian genomes.</title>
        <authorList>
            <person name="Simakov O."/>
            <person name="Marletaz F."/>
            <person name="Cho S.J."/>
            <person name="Edsinger-Gonzales E."/>
            <person name="Havlak P."/>
            <person name="Hellsten U."/>
            <person name="Kuo D.H."/>
            <person name="Larsson T."/>
            <person name="Lv J."/>
            <person name="Arendt D."/>
            <person name="Savage R."/>
            <person name="Osoegawa K."/>
            <person name="de Jong P."/>
            <person name="Grimwood J."/>
            <person name="Chapman J.A."/>
            <person name="Shapiro H."/>
            <person name="Aerts A."/>
            <person name="Otillar R.P."/>
            <person name="Terry A.Y."/>
            <person name="Boore J.L."/>
            <person name="Grigoriev I.V."/>
            <person name="Lindberg D.R."/>
            <person name="Seaver E.C."/>
            <person name="Weisblat D.A."/>
            <person name="Putnam N.H."/>
            <person name="Rokhsar D.S."/>
        </authorList>
    </citation>
    <scope>NUCLEOTIDE SEQUENCE</scope>
    <source>
        <strain evidence="2 4">I ESC-2004</strain>
    </source>
</reference>
<gene>
    <name evidence="2" type="ORF">CAPTEDRAFT_148124</name>
</gene>
<reference evidence="4" key="1">
    <citation type="submission" date="2012-12" db="EMBL/GenBank/DDBJ databases">
        <authorList>
            <person name="Hellsten U."/>
            <person name="Grimwood J."/>
            <person name="Chapman J.A."/>
            <person name="Shapiro H."/>
            <person name="Aerts A."/>
            <person name="Otillar R.P."/>
            <person name="Terry A.Y."/>
            <person name="Boore J.L."/>
            <person name="Simakov O."/>
            <person name="Marletaz F."/>
            <person name="Cho S.-J."/>
            <person name="Edsinger-Gonzales E."/>
            <person name="Havlak P."/>
            <person name="Kuo D.-H."/>
            <person name="Larsson T."/>
            <person name="Lv J."/>
            <person name="Arendt D."/>
            <person name="Savage R."/>
            <person name="Osoegawa K."/>
            <person name="de Jong P."/>
            <person name="Lindberg D.R."/>
            <person name="Seaver E.C."/>
            <person name="Weisblat D.A."/>
            <person name="Putnam N.H."/>
            <person name="Grigoriev I.V."/>
            <person name="Rokhsar D.S."/>
        </authorList>
    </citation>
    <scope>NUCLEOTIDE SEQUENCE</scope>
    <source>
        <strain evidence="4">I ESC-2004</strain>
    </source>
</reference>
<evidence type="ECO:0000313" key="4">
    <source>
        <dbReference type="Proteomes" id="UP000014760"/>
    </source>
</evidence>
<dbReference type="SMART" id="SM00822">
    <property type="entry name" value="PKS_KR"/>
    <property type="match status" value="1"/>
</dbReference>
<dbReference type="AlphaFoldDB" id="R7TRL8"/>
<dbReference type="OMA" id="AMHRTNI"/>
<protein>
    <recommendedName>
        <fullName evidence="1">Ketoreductase domain-containing protein</fullName>
    </recommendedName>
</protein>
<dbReference type="InterPro" id="IPR036291">
    <property type="entry name" value="NAD(P)-bd_dom_sf"/>
</dbReference>
<dbReference type="InterPro" id="IPR002347">
    <property type="entry name" value="SDR_fam"/>
</dbReference>
<dbReference type="PRINTS" id="PR00080">
    <property type="entry name" value="SDRFAMILY"/>
</dbReference>
<organism evidence="2">
    <name type="scientific">Capitella teleta</name>
    <name type="common">Polychaete worm</name>
    <dbReference type="NCBI Taxonomy" id="283909"/>
    <lineage>
        <taxon>Eukaryota</taxon>
        <taxon>Metazoa</taxon>
        <taxon>Spiralia</taxon>
        <taxon>Lophotrochozoa</taxon>
        <taxon>Annelida</taxon>
        <taxon>Polychaeta</taxon>
        <taxon>Sedentaria</taxon>
        <taxon>Scolecida</taxon>
        <taxon>Capitellidae</taxon>
        <taxon>Capitella</taxon>
    </lineage>
</organism>
<dbReference type="PRINTS" id="PR00081">
    <property type="entry name" value="GDHRDH"/>
</dbReference>
<dbReference type="Proteomes" id="UP000014760">
    <property type="component" value="Unassembled WGS sequence"/>
</dbReference>
<dbReference type="HOGENOM" id="CLU_010194_1_0_1"/>
<proteinExistence type="predicted"/>
<dbReference type="Gene3D" id="3.40.50.720">
    <property type="entry name" value="NAD(P)-binding Rossmann-like Domain"/>
    <property type="match status" value="1"/>
</dbReference>
<evidence type="ECO:0000313" key="3">
    <source>
        <dbReference type="EnsemblMetazoa" id="CapteP148124"/>
    </source>
</evidence>
<dbReference type="PANTHER" id="PTHR43975">
    <property type="entry name" value="ZGC:101858"/>
    <property type="match status" value="1"/>
</dbReference>